<name>A0A951PRQ9_9CYAN</name>
<sequence length="186" mass="20903">MPENQTLNVGELGERLVAWWLQAQSGIILHHRWHCRWGEIDLIVQRHPVAGIGEKPLRDRKSAAKAKISLPSHSFLSFVEVKTRSQRNWDADGLLAITPSKQAKLWQTAQLFLAEHPDLANLPCRFDVALVSCQRLSPRPRRNDTDTSASSAIDKAIAVPQVQLGQPVLIAGYRLCLHDYIESAFD</sequence>
<dbReference type="SUPFAM" id="SSF52980">
    <property type="entry name" value="Restriction endonuclease-like"/>
    <property type="match status" value="1"/>
</dbReference>
<dbReference type="PANTHER" id="PTHR34039:SF1">
    <property type="entry name" value="UPF0102 PROTEIN YRAN"/>
    <property type="match status" value="1"/>
</dbReference>
<evidence type="ECO:0000256" key="2">
    <source>
        <dbReference type="HAMAP-Rule" id="MF_00048"/>
    </source>
</evidence>
<dbReference type="AlphaFoldDB" id="A0A951PRQ9"/>
<dbReference type="InterPro" id="IPR003509">
    <property type="entry name" value="UPF0102_YraN-like"/>
</dbReference>
<dbReference type="Gene3D" id="3.40.1350.10">
    <property type="match status" value="1"/>
</dbReference>
<dbReference type="InterPro" id="IPR011856">
    <property type="entry name" value="tRNA_endonuc-like_dom_sf"/>
</dbReference>
<evidence type="ECO:0000256" key="1">
    <source>
        <dbReference type="ARBA" id="ARBA00006738"/>
    </source>
</evidence>
<reference evidence="3" key="2">
    <citation type="journal article" date="2022" name="Microbiol. Resour. Announc.">
        <title>Metagenome Sequencing to Explore Phylogenomics of Terrestrial Cyanobacteria.</title>
        <authorList>
            <person name="Ward R.D."/>
            <person name="Stajich J.E."/>
            <person name="Johansen J.R."/>
            <person name="Huntemann M."/>
            <person name="Clum A."/>
            <person name="Foster B."/>
            <person name="Foster B."/>
            <person name="Roux S."/>
            <person name="Palaniappan K."/>
            <person name="Varghese N."/>
            <person name="Mukherjee S."/>
            <person name="Reddy T.B.K."/>
            <person name="Daum C."/>
            <person name="Copeland A."/>
            <person name="Chen I.A."/>
            <person name="Ivanova N.N."/>
            <person name="Kyrpides N.C."/>
            <person name="Shapiro N."/>
            <person name="Eloe-Fadrosh E.A."/>
            <person name="Pietrasiak N."/>
        </authorList>
    </citation>
    <scope>NUCLEOTIDE SEQUENCE</scope>
    <source>
        <strain evidence="3">CPER-KK1</strain>
    </source>
</reference>
<evidence type="ECO:0000313" key="3">
    <source>
        <dbReference type="EMBL" id="MBW4547644.1"/>
    </source>
</evidence>
<proteinExistence type="inferred from homology"/>
<protein>
    <recommendedName>
        <fullName evidence="2">UPF0102 protein KME25_24860</fullName>
    </recommendedName>
</protein>
<dbReference type="Proteomes" id="UP000753908">
    <property type="component" value="Unassembled WGS sequence"/>
</dbReference>
<organism evidence="3 4">
    <name type="scientific">Symplocastrum torsivum CPER-KK1</name>
    <dbReference type="NCBI Taxonomy" id="450513"/>
    <lineage>
        <taxon>Bacteria</taxon>
        <taxon>Bacillati</taxon>
        <taxon>Cyanobacteriota</taxon>
        <taxon>Cyanophyceae</taxon>
        <taxon>Oscillatoriophycideae</taxon>
        <taxon>Oscillatoriales</taxon>
        <taxon>Microcoleaceae</taxon>
        <taxon>Symplocastrum</taxon>
    </lineage>
</organism>
<dbReference type="InterPro" id="IPR011335">
    <property type="entry name" value="Restrct_endonuc-II-like"/>
</dbReference>
<gene>
    <name evidence="3" type="ORF">KME25_24860</name>
</gene>
<dbReference type="EMBL" id="JAHHIF010000045">
    <property type="protein sequence ID" value="MBW4547644.1"/>
    <property type="molecule type" value="Genomic_DNA"/>
</dbReference>
<dbReference type="GO" id="GO:0003676">
    <property type="term" value="F:nucleic acid binding"/>
    <property type="evidence" value="ECO:0007669"/>
    <property type="project" value="InterPro"/>
</dbReference>
<accession>A0A951PRQ9</accession>
<reference evidence="3" key="1">
    <citation type="submission" date="2021-05" db="EMBL/GenBank/DDBJ databases">
        <authorList>
            <person name="Pietrasiak N."/>
            <person name="Ward R."/>
            <person name="Stajich J.E."/>
            <person name="Kurbessoian T."/>
        </authorList>
    </citation>
    <scope>NUCLEOTIDE SEQUENCE</scope>
    <source>
        <strain evidence="3">CPER-KK1</strain>
    </source>
</reference>
<comment type="caution">
    <text evidence="3">The sequence shown here is derived from an EMBL/GenBank/DDBJ whole genome shotgun (WGS) entry which is preliminary data.</text>
</comment>
<evidence type="ECO:0000313" key="4">
    <source>
        <dbReference type="Proteomes" id="UP000753908"/>
    </source>
</evidence>
<dbReference type="PANTHER" id="PTHR34039">
    <property type="entry name" value="UPF0102 PROTEIN YRAN"/>
    <property type="match status" value="1"/>
</dbReference>
<comment type="similarity">
    <text evidence="1 2">Belongs to the UPF0102 family.</text>
</comment>
<dbReference type="HAMAP" id="MF_00048">
    <property type="entry name" value="UPF0102"/>
    <property type="match status" value="1"/>
</dbReference>
<dbReference type="Pfam" id="PF02021">
    <property type="entry name" value="UPF0102"/>
    <property type="match status" value="1"/>
</dbReference>